<protein>
    <recommendedName>
        <fullName evidence="3">Endonuclease/exonuclease/phosphatase domain-containing protein</fullName>
    </recommendedName>
</protein>
<dbReference type="Proteomes" id="UP000467841">
    <property type="component" value="Unassembled WGS sequence"/>
</dbReference>
<name>A0A6D2J0H1_9BRAS</name>
<evidence type="ECO:0000313" key="1">
    <source>
        <dbReference type="EMBL" id="CAA7032484.1"/>
    </source>
</evidence>
<comment type="caution">
    <text evidence="1">The sequence shown here is derived from an EMBL/GenBank/DDBJ whole genome shotgun (WGS) entry which is preliminary data.</text>
</comment>
<dbReference type="PANTHER" id="PTHR33710">
    <property type="entry name" value="BNAC02G09200D PROTEIN"/>
    <property type="match status" value="1"/>
</dbReference>
<proteinExistence type="predicted"/>
<dbReference type="Gene3D" id="3.60.10.10">
    <property type="entry name" value="Endonuclease/exonuclease/phosphatase"/>
    <property type="match status" value="1"/>
</dbReference>
<evidence type="ECO:0008006" key="3">
    <source>
        <dbReference type="Google" id="ProtNLM"/>
    </source>
</evidence>
<gene>
    <name evidence="1" type="ORF">MERR_LOCUS19719</name>
</gene>
<dbReference type="InterPro" id="IPR036691">
    <property type="entry name" value="Endo/exonu/phosph_ase_sf"/>
</dbReference>
<evidence type="ECO:0000313" key="2">
    <source>
        <dbReference type="Proteomes" id="UP000467841"/>
    </source>
</evidence>
<dbReference type="PANTHER" id="PTHR33710:SF62">
    <property type="entry name" value="DUF4283 DOMAIN PROTEIN"/>
    <property type="match status" value="1"/>
</dbReference>
<reference evidence="1" key="1">
    <citation type="submission" date="2020-01" db="EMBL/GenBank/DDBJ databases">
        <authorList>
            <person name="Mishra B."/>
        </authorList>
    </citation>
    <scope>NUCLEOTIDE SEQUENCE [LARGE SCALE GENOMIC DNA]</scope>
</reference>
<dbReference type="OrthoDB" id="1109962at2759"/>
<keyword evidence="2" id="KW-1185">Reference proteome</keyword>
<dbReference type="SUPFAM" id="SSF56219">
    <property type="entry name" value="DNase I-like"/>
    <property type="match status" value="1"/>
</dbReference>
<sequence>MIDDCGLVDFPSHGNILSWRGRRWGKIVRCRLDRALATEDWHDTFPKSHVEYLKMIGSDHRPILATIDNKIPKGRRQFRFDKRWIGQNGFSEAVERGWKNNPNNRESKLVDMIGNCRYEISQWRHENKPYGKDKIVELQKLLEDVQNDDNRIQEELVDITHN</sequence>
<accession>A0A6D2J0H1</accession>
<dbReference type="AlphaFoldDB" id="A0A6D2J0H1"/>
<organism evidence="1 2">
    <name type="scientific">Microthlaspi erraticum</name>
    <dbReference type="NCBI Taxonomy" id="1685480"/>
    <lineage>
        <taxon>Eukaryota</taxon>
        <taxon>Viridiplantae</taxon>
        <taxon>Streptophyta</taxon>
        <taxon>Embryophyta</taxon>
        <taxon>Tracheophyta</taxon>
        <taxon>Spermatophyta</taxon>
        <taxon>Magnoliopsida</taxon>
        <taxon>eudicotyledons</taxon>
        <taxon>Gunneridae</taxon>
        <taxon>Pentapetalae</taxon>
        <taxon>rosids</taxon>
        <taxon>malvids</taxon>
        <taxon>Brassicales</taxon>
        <taxon>Brassicaceae</taxon>
        <taxon>Coluteocarpeae</taxon>
        <taxon>Microthlaspi</taxon>
    </lineage>
</organism>
<dbReference type="EMBL" id="CACVBM020001121">
    <property type="protein sequence ID" value="CAA7032484.1"/>
    <property type="molecule type" value="Genomic_DNA"/>
</dbReference>